<dbReference type="Proteomes" id="UP000507470">
    <property type="component" value="Unassembled WGS sequence"/>
</dbReference>
<keyword evidence="9" id="KW-1185">Reference proteome</keyword>
<dbReference type="InterPro" id="IPR043502">
    <property type="entry name" value="DNA/RNA_pol_sf"/>
</dbReference>
<organism evidence="8 9">
    <name type="scientific">Mytilus coruscus</name>
    <name type="common">Sea mussel</name>
    <dbReference type="NCBI Taxonomy" id="42192"/>
    <lineage>
        <taxon>Eukaryota</taxon>
        <taxon>Metazoa</taxon>
        <taxon>Spiralia</taxon>
        <taxon>Lophotrochozoa</taxon>
        <taxon>Mollusca</taxon>
        <taxon>Bivalvia</taxon>
        <taxon>Autobranchia</taxon>
        <taxon>Pteriomorphia</taxon>
        <taxon>Mytilida</taxon>
        <taxon>Mytiloidea</taxon>
        <taxon>Mytilidae</taxon>
        <taxon>Mytilinae</taxon>
        <taxon>Mytilus</taxon>
    </lineage>
</organism>
<evidence type="ECO:0000256" key="6">
    <source>
        <dbReference type="ARBA" id="ARBA00022918"/>
    </source>
</evidence>
<dbReference type="Gene3D" id="3.30.70.270">
    <property type="match status" value="2"/>
</dbReference>
<proteinExistence type="predicted"/>
<dbReference type="FunFam" id="3.30.70.270:FF:000020">
    <property type="entry name" value="Transposon Tf2-6 polyprotein-like Protein"/>
    <property type="match status" value="1"/>
</dbReference>
<dbReference type="GO" id="GO:0016787">
    <property type="term" value="F:hydrolase activity"/>
    <property type="evidence" value="ECO:0007669"/>
    <property type="project" value="UniProtKB-KW"/>
</dbReference>
<dbReference type="Gene3D" id="3.10.20.370">
    <property type="match status" value="1"/>
</dbReference>
<dbReference type="InterPro" id="IPR043128">
    <property type="entry name" value="Rev_trsase/Diguanyl_cyclase"/>
</dbReference>
<feature type="domain" description="Reverse transcriptase" evidence="7">
    <location>
        <begin position="1"/>
        <end position="117"/>
    </location>
</feature>
<evidence type="ECO:0000256" key="2">
    <source>
        <dbReference type="ARBA" id="ARBA00022695"/>
    </source>
</evidence>
<dbReference type="Pfam" id="PF00078">
    <property type="entry name" value="RVT_1"/>
    <property type="match status" value="1"/>
</dbReference>
<keyword evidence="5" id="KW-0378">Hydrolase</keyword>
<name>A0A6J8E9R4_MYTCO</name>
<evidence type="ECO:0000259" key="7">
    <source>
        <dbReference type="PROSITE" id="PS50878"/>
    </source>
</evidence>
<accession>A0A6J8E9R4</accession>
<sequence length="337" mass="39064">MSTFDLTSGYHQIPMKKDISKTAFVTKYGMYEFKIMLFGVCNGPATCQRLMELLLHGLQWQICLIYLDIIIVFSYDFEEHMSRLDTVLNRILESGLKLKPEKCELLKSEVTFLGHVISDKGIRPNPDNTVKILSWPVPKTVPEVQQLLGMGSYYRRFIKDLSAMVKPLTDLTKKSKSFEWTEECQIAFEKLKQDSLVQIAWLFQEMKVNIMDTDACDTAIGAVLSQIQEGTLKVIAYGSRTLNKAERNYCITDKELLAVRYFIEYYRQYLLGRKFCVRTDHQALIWLFSMKEPKGRIARWLEILSSFDFYIEYRPGSKHGNPDALSKCYNPIVSVQM</sequence>
<dbReference type="CDD" id="cd01647">
    <property type="entry name" value="RT_LTR"/>
    <property type="match status" value="1"/>
</dbReference>
<evidence type="ECO:0000313" key="9">
    <source>
        <dbReference type="Proteomes" id="UP000507470"/>
    </source>
</evidence>
<dbReference type="EMBL" id="CACVKT020008629">
    <property type="protein sequence ID" value="CAC5416352.1"/>
    <property type="molecule type" value="Genomic_DNA"/>
</dbReference>
<dbReference type="PANTHER" id="PTHR37984:SF5">
    <property type="entry name" value="PROTEIN NYNRIN-LIKE"/>
    <property type="match status" value="1"/>
</dbReference>
<dbReference type="GO" id="GO:0003964">
    <property type="term" value="F:RNA-directed DNA polymerase activity"/>
    <property type="evidence" value="ECO:0007669"/>
    <property type="project" value="UniProtKB-KW"/>
</dbReference>
<protein>
    <submittedName>
        <fullName evidence="8">Transposon Ty3-G Gag-Pol polyprotein,Transposon Ty3-I Gag-Pol polyprotein,Retrovirus-related Pol polyprotein from transposon 297,Retrovirus-related Pol polyprotein from transposon 17.6</fullName>
    </submittedName>
</protein>
<keyword evidence="6" id="KW-0695">RNA-directed DNA polymerase</keyword>
<evidence type="ECO:0000256" key="3">
    <source>
        <dbReference type="ARBA" id="ARBA00022722"/>
    </source>
</evidence>
<evidence type="ECO:0000256" key="1">
    <source>
        <dbReference type="ARBA" id="ARBA00022679"/>
    </source>
</evidence>
<dbReference type="FunFam" id="3.30.70.270:FF:000003">
    <property type="entry name" value="Transposon Ty3-G Gag-Pol polyprotein"/>
    <property type="match status" value="1"/>
</dbReference>
<dbReference type="Gene3D" id="3.10.10.10">
    <property type="entry name" value="HIV Type 1 Reverse Transcriptase, subunit A, domain 1"/>
    <property type="match status" value="1"/>
</dbReference>
<dbReference type="CDD" id="cd09274">
    <property type="entry name" value="RNase_HI_RT_Ty3"/>
    <property type="match status" value="1"/>
</dbReference>
<keyword evidence="3" id="KW-0540">Nuclease</keyword>
<reference evidence="8 9" key="1">
    <citation type="submission" date="2020-06" db="EMBL/GenBank/DDBJ databases">
        <authorList>
            <person name="Li R."/>
            <person name="Bekaert M."/>
        </authorList>
    </citation>
    <scope>NUCLEOTIDE SEQUENCE [LARGE SCALE GENOMIC DNA]</scope>
    <source>
        <strain evidence="9">wild</strain>
    </source>
</reference>
<dbReference type="FunFam" id="3.10.20.370:FF:000001">
    <property type="entry name" value="Retrovirus-related Pol polyprotein from transposon 17.6-like protein"/>
    <property type="match status" value="1"/>
</dbReference>
<evidence type="ECO:0000256" key="4">
    <source>
        <dbReference type="ARBA" id="ARBA00022759"/>
    </source>
</evidence>
<dbReference type="SUPFAM" id="SSF56672">
    <property type="entry name" value="DNA/RNA polymerases"/>
    <property type="match status" value="1"/>
</dbReference>
<dbReference type="PANTHER" id="PTHR37984">
    <property type="entry name" value="PROTEIN CBG26694"/>
    <property type="match status" value="1"/>
</dbReference>
<keyword evidence="4" id="KW-0255">Endonuclease</keyword>
<dbReference type="InterPro" id="IPR050951">
    <property type="entry name" value="Retrovirus_Pol_polyprotein"/>
</dbReference>
<gene>
    <name evidence="8" type="ORF">MCOR_48987</name>
</gene>
<dbReference type="InterPro" id="IPR041373">
    <property type="entry name" value="RT_RNaseH"/>
</dbReference>
<keyword evidence="1" id="KW-0808">Transferase</keyword>
<dbReference type="Pfam" id="PF17917">
    <property type="entry name" value="RT_RNaseH"/>
    <property type="match status" value="1"/>
</dbReference>
<dbReference type="InterPro" id="IPR000477">
    <property type="entry name" value="RT_dom"/>
</dbReference>
<dbReference type="GO" id="GO:0004519">
    <property type="term" value="F:endonuclease activity"/>
    <property type="evidence" value="ECO:0007669"/>
    <property type="project" value="UniProtKB-KW"/>
</dbReference>
<evidence type="ECO:0000256" key="5">
    <source>
        <dbReference type="ARBA" id="ARBA00022801"/>
    </source>
</evidence>
<keyword evidence="2" id="KW-0548">Nucleotidyltransferase</keyword>
<evidence type="ECO:0000313" key="8">
    <source>
        <dbReference type="EMBL" id="CAC5416352.1"/>
    </source>
</evidence>
<dbReference type="OrthoDB" id="116078at2759"/>
<dbReference type="AlphaFoldDB" id="A0A6J8E9R4"/>
<dbReference type="PROSITE" id="PS50878">
    <property type="entry name" value="RT_POL"/>
    <property type="match status" value="1"/>
</dbReference>